<comment type="subcellular location">
    <subcellularLocation>
        <location evidence="2">Cytoplasm</location>
    </subcellularLocation>
</comment>
<dbReference type="PIRSF" id="PIRSF002465">
    <property type="entry name" value="Phsphlp_syn_PlsX"/>
    <property type="match status" value="1"/>
</dbReference>
<keyword evidence="4" id="KW-0444">Lipid biosynthesis</keyword>
<dbReference type="HAMAP" id="MF_00019">
    <property type="entry name" value="PlsX"/>
    <property type="match status" value="1"/>
</dbReference>
<evidence type="ECO:0000256" key="2">
    <source>
        <dbReference type="ARBA" id="ARBA00004496"/>
    </source>
</evidence>
<gene>
    <name evidence="11" type="ORF">A45J_2171</name>
</gene>
<keyword evidence="7" id="KW-0594">Phospholipid biosynthesis</keyword>
<dbReference type="SUPFAM" id="SSF53659">
    <property type="entry name" value="Isocitrate/Isopropylmalate dehydrogenase-like"/>
    <property type="match status" value="1"/>
</dbReference>
<reference evidence="11" key="1">
    <citation type="submission" date="2019-10" db="EMBL/GenBank/DDBJ databases">
        <title>Metagenomic sequencing of thiosulfate-disproportionating enrichment culture.</title>
        <authorList>
            <person name="Umezawa K."/>
            <person name="Kojima H."/>
            <person name="Fukui M."/>
        </authorList>
    </citation>
    <scope>NUCLEOTIDE SEQUENCE</scope>
    <source>
        <strain evidence="11">45J</strain>
    </source>
</reference>
<dbReference type="PANTHER" id="PTHR30100:SF1">
    <property type="entry name" value="PHOSPHATE ACYLTRANSFERASE"/>
    <property type="match status" value="1"/>
</dbReference>
<dbReference type="GO" id="GO:0006633">
    <property type="term" value="P:fatty acid biosynthetic process"/>
    <property type="evidence" value="ECO:0007669"/>
    <property type="project" value="InterPro"/>
</dbReference>
<dbReference type="EC" id="2.3.1.274" evidence="9"/>
<keyword evidence="3" id="KW-0963">Cytoplasm</keyword>
<accession>A0A5J4L682</accession>
<evidence type="ECO:0000256" key="3">
    <source>
        <dbReference type="ARBA" id="ARBA00022490"/>
    </source>
</evidence>
<evidence type="ECO:0000256" key="1">
    <source>
        <dbReference type="ARBA" id="ARBA00001232"/>
    </source>
</evidence>
<proteinExistence type="inferred from homology"/>
<dbReference type="PANTHER" id="PTHR30100">
    <property type="entry name" value="FATTY ACID/PHOSPHOLIPID SYNTHESIS PROTEIN PLSX"/>
    <property type="match status" value="1"/>
</dbReference>
<organism evidence="11">
    <name type="scientific">hot springs metagenome</name>
    <dbReference type="NCBI Taxonomy" id="433727"/>
    <lineage>
        <taxon>unclassified sequences</taxon>
        <taxon>metagenomes</taxon>
        <taxon>ecological metagenomes</taxon>
    </lineage>
</organism>
<evidence type="ECO:0000313" key="11">
    <source>
        <dbReference type="EMBL" id="GER94410.1"/>
    </source>
</evidence>
<dbReference type="Pfam" id="PF02504">
    <property type="entry name" value="FA_synthesis"/>
    <property type="match status" value="1"/>
</dbReference>
<dbReference type="Gene3D" id="3.40.718.10">
    <property type="entry name" value="Isopropylmalate Dehydrogenase"/>
    <property type="match status" value="1"/>
</dbReference>
<evidence type="ECO:0000256" key="10">
    <source>
        <dbReference type="ARBA" id="ARBA00046608"/>
    </source>
</evidence>
<keyword evidence="11" id="KW-0012">Acyltransferase</keyword>
<evidence type="ECO:0000256" key="4">
    <source>
        <dbReference type="ARBA" id="ARBA00022516"/>
    </source>
</evidence>
<sequence length="361" mass="39349">MRIALDAMGGDFAPDVTIAGALEAVSEYDDIHVILTGDRQKITASLQNWRYPTEKISIYHASEVVEMHESPSFALRRKKDSSIRKAVDLVKNHDADAAVSAGHSGVAMATALFVLGKLPNVDRPAIATIMPSLAGHFLLIDAGANVDCKPENLLEFAYMGNAYYRAIFNIESPRIALLSIGEEDTKGNELTKETFKLLKNSNLNFIGNIEGKDIFSGNADVIVCDGFIGNIVLKVSEGLAETIMKMLKHEIANVTTGKLGYMMIKPAIKNFKKRTDYSEYGGAPLLGINGTCIISHGRSSARAIKNAIRVASDMARKKVHEIIANELKGQNHFNSAVKIEFNSNKEFEGQSPSKDVSYVKG</sequence>
<dbReference type="InterPro" id="IPR003664">
    <property type="entry name" value="FA_synthesis"/>
</dbReference>
<evidence type="ECO:0000256" key="6">
    <source>
        <dbReference type="ARBA" id="ARBA00023098"/>
    </source>
</evidence>
<keyword evidence="6" id="KW-0443">Lipid metabolism</keyword>
<evidence type="ECO:0000256" key="9">
    <source>
        <dbReference type="ARBA" id="ARBA00024069"/>
    </source>
</evidence>
<keyword evidence="8" id="KW-1208">Phospholipid metabolism</keyword>
<comment type="subunit">
    <text evidence="10">Homodimer. Probably interacts with PlsY.</text>
</comment>
<evidence type="ECO:0000256" key="7">
    <source>
        <dbReference type="ARBA" id="ARBA00023209"/>
    </source>
</evidence>
<dbReference type="GO" id="GO:0043811">
    <property type="term" value="F:phosphate:acyl-[acyl carrier protein] acyltransferase activity"/>
    <property type="evidence" value="ECO:0007669"/>
    <property type="project" value="UniProtKB-EC"/>
</dbReference>
<evidence type="ECO:0000256" key="8">
    <source>
        <dbReference type="ARBA" id="ARBA00023264"/>
    </source>
</evidence>
<name>A0A5J4L682_9ZZZZ</name>
<dbReference type="GO" id="GO:0008654">
    <property type="term" value="P:phospholipid biosynthetic process"/>
    <property type="evidence" value="ECO:0007669"/>
    <property type="project" value="UniProtKB-KW"/>
</dbReference>
<keyword evidence="5 11" id="KW-0808">Transferase</keyword>
<evidence type="ECO:0000256" key="5">
    <source>
        <dbReference type="ARBA" id="ARBA00022679"/>
    </source>
</evidence>
<dbReference type="GO" id="GO:0005737">
    <property type="term" value="C:cytoplasm"/>
    <property type="evidence" value="ECO:0007669"/>
    <property type="project" value="UniProtKB-SubCell"/>
</dbReference>
<dbReference type="NCBIfam" id="TIGR00182">
    <property type="entry name" value="plsX"/>
    <property type="match status" value="1"/>
</dbReference>
<protein>
    <recommendedName>
        <fullName evidence="9">phosphate acyltransferase</fullName>
        <ecNumber evidence="9">2.3.1.274</ecNumber>
    </recommendedName>
</protein>
<dbReference type="EMBL" id="BLAB01000001">
    <property type="protein sequence ID" value="GER94410.1"/>
    <property type="molecule type" value="Genomic_DNA"/>
</dbReference>
<comment type="catalytic activity">
    <reaction evidence="1">
        <text>a fatty acyl-[ACP] + phosphate = an acyl phosphate + holo-[ACP]</text>
        <dbReference type="Rhea" id="RHEA:42292"/>
        <dbReference type="Rhea" id="RHEA-COMP:9685"/>
        <dbReference type="Rhea" id="RHEA-COMP:14125"/>
        <dbReference type="ChEBI" id="CHEBI:43474"/>
        <dbReference type="ChEBI" id="CHEBI:59918"/>
        <dbReference type="ChEBI" id="CHEBI:64479"/>
        <dbReference type="ChEBI" id="CHEBI:138651"/>
        <dbReference type="EC" id="2.3.1.274"/>
    </reaction>
</comment>
<dbReference type="InterPro" id="IPR012281">
    <property type="entry name" value="Phospholipid_synth_PlsX-like"/>
</dbReference>
<dbReference type="AlphaFoldDB" id="A0A5J4L682"/>
<comment type="caution">
    <text evidence="11">The sequence shown here is derived from an EMBL/GenBank/DDBJ whole genome shotgun (WGS) entry which is preliminary data.</text>
</comment>